<dbReference type="InterPro" id="IPR007127">
    <property type="entry name" value="RNA_pol_sigma_70_r1_1"/>
</dbReference>
<comment type="function">
    <text evidence="7">Sigma factors are initiation factors that promote the attachment of RNA polymerase to specific initiation sites and are then released.</text>
</comment>
<dbReference type="InterPro" id="IPR007630">
    <property type="entry name" value="RNA_pol_sigma70_r4"/>
</dbReference>
<dbReference type="PANTHER" id="PTHR30603:SF60">
    <property type="entry name" value="RNA POLYMERASE SIGMA FACTOR RPOD"/>
    <property type="match status" value="1"/>
</dbReference>
<dbReference type="Pfam" id="PF04545">
    <property type="entry name" value="Sigma70_r4"/>
    <property type="match status" value="1"/>
</dbReference>
<dbReference type="NCBIfam" id="TIGR02937">
    <property type="entry name" value="sigma70-ECF"/>
    <property type="match status" value="1"/>
</dbReference>
<dbReference type="InterPro" id="IPR000943">
    <property type="entry name" value="RNA_pol_sigma70"/>
</dbReference>
<dbReference type="SUPFAM" id="SSF88946">
    <property type="entry name" value="Sigma2 domain of RNA polymerase sigma factors"/>
    <property type="match status" value="1"/>
</dbReference>
<evidence type="ECO:0000313" key="13">
    <source>
        <dbReference type="Proteomes" id="UP000236950"/>
    </source>
</evidence>
<comment type="caution">
    <text evidence="12">The sequence shown here is derived from an EMBL/GenBank/DDBJ whole genome shotgun (WGS) entry which is preliminary data.</text>
</comment>
<evidence type="ECO:0000256" key="4">
    <source>
        <dbReference type="ARBA" id="ARBA00023082"/>
    </source>
</evidence>
<dbReference type="InterPro" id="IPR042189">
    <property type="entry name" value="RNA_pol_sigma_70_r1_1_sf"/>
</dbReference>
<dbReference type="Proteomes" id="UP000236950">
    <property type="component" value="Unassembled WGS sequence"/>
</dbReference>
<dbReference type="Pfam" id="PF00140">
    <property type="entry name" value="Sigma70_r1_2"/>
    <property type="match status" value="1"/>
</dbReference>
<dbReference type="Pfam" id="PF03979">
    <property type="entry name" value="Sigma70_r1_1"/>
    <property type="match status" value="1"/>
</dbReference>
<keyword evidence="13" id="KW-1185">Reference proteome</keyword>
<dbReference type="InterPro" id="IPR036388">
    <property type="entry name" value="WH-like_DNA-bd_sf"/>
</dbReference>
<dbReference type="PANTHER" id="PTHR30603">
    <property type="entry name" value="RNA POLYMERASE SIGMA FACTOR RPO"/>
    <property type="match status" value="1"/>
</dbReference>
<feature type="coiled-coil region" evidence="8">
    <location>
        <begin position="105"/>
        <end position="140"/>
    </location>
</feature>
<feature type="domain" description="RNA polymerase sigma-70" evidence="10">
    <location>
        <begin position="211"/>
        <end position="224"/>
    </location>
</feature>
<accession>A0A2S5EIW7</accession>
<keyword evidence="3 7" id="KW-0805">Transcription regulation</keyword>
<keyword evidence="5 7" id="KW-0238">DNA-binding</keyword>
<proteinExistence type="inferred from homology"/>
<gene>
    <name evidence="12" type="ORF">AA81_04415</name>
</gene>
<dbReference type="GO" id="GO:0003677">
    <property type="term" value="F:DNA binding"/>
    <property type="evidence" value="ECO:0007669"/>
    <property type="project" value="UniProtKB-KW"/>
</dbReference>
<dbReference type="PROSITE" id="PS00716">
    <property type="entry name" value="SIGMA70_2"/>
    <property type="match status" value="1"/>
</dbReference>
<dbReference type="Pfam" id="PF04539">
    <property type="entry name" value="Sigma70_r3"/>
    <property type="match status" value="1"/>
</dbReference>
<protein>
    <recommendedName>
        <fullName evidence="7">RNA polymerase sigma factor</fullName>
    </recommendedName>
</protein>
<feature type="region of interest" description="Disordered" evidence="9">
    <location>
        <begin position="317"/>
        <end position="342"/>
    </location>
</feature>
<comment type="similarity">
    <text evidence="1 7">Belongs to the sigma-70 factor family.</text>
</comment>
<reference evidence="12 13" key="1">
    <citation type="submission" date="2014-01" db="EMBL/GenBank/DDBJ databases">
        <title>Comparative genomics of Petrotoga.</title>
        <authorList>
            <person name="Chow K."/>
            <person name="Charchuk R."/>
            <person name="Nesbo C.L."/>
        </authorList>
    </citation>
    <scope>NUCLEOTIDE SEQUENCE [LARGE SCALE GENOMIC DNA]</scope>
    <source>
        <strain evidence="12 13">DSM 16923</strain>
    </source>
</reference>
<evidence type="ECO:0000256" key="9">
    <source>
        <dbReference type="SAM" id="MobiDB-lite"/>
    </source>
</evidence>
<evidence type="ECO:0000256" key="8">
    <source>
        <dbReference type="SAM" id="Coils"/>
    </source>
</evidence>
<dbReference type="FunFam" id="1.10.601.10:FF:000001">
    <property type="entry name" value="RNA polymerase sigma factor SigA"/>
    <property type="match status" value="1"/>
</dbReference>
<evidence type="ECO:0000256" key="3">
    <source>
        <dbReference type="ARBA" id="ARBA00023015"/>
    </source>
</evidence>
<dbReference type="InterPro" id="IPR050239">
    <property type="entry name" value="Sigma-70_RNA_pol_init_factors"/>
</dbReference>
<dbReference type="InterPro" id="IPR007627">
    <property type="entry name" value="RNA_pol_sigma70_r2"/>
</dbReference>
<dbReference type="Gene3D" id="1.10.601.10">
    <property type="entry name" value="RNA Polymerase Primary Sigma Factor"/>
    <property type="match status" value="1"/>
</dbReference>
<dbReference type="InterPro" id="IPR013325">
    <property type="entry name" value="RNA_pol_sigma_r2"/>
</dbReference>
<dbReference type="EMBL" id="JALY01000101">
    <property type="protein sequence ID" value="POZ92968.1"/>
    <property type="molecule type" value="Genomic_DNA"/>
</dbReference>
<evidence type="ECO:0000256" key="7">
    <source>
        <dbReference type="RuleBase" id="RU362124"/>
    </source>
</evidence>
<comment type="subunit">
    <text evidence="2">Interacts transiently with the RNA polymerase catalytic core formed by RpoA, RpoB, RpoC and RpoZ (2 alpha, 1 beta, 1 beta' and 1 omega subunit) to form the RNA polymerase holoenzyme that can initiate transcription.</text>
</comment>
<name>A0A2S5EIW7_9BACT</name>
<keyword evidence="8" id="KW-0175">Coiled coil</keyword>
<dbReference type="GO" id="GO:0006352">
    <property type="term" value="P:DNA-templated transcription initiation"/>
    <property type="evidence" value="ECO:0007669"/>
    <property type="project" value="InterPro"/>
</dbReference>
<evidence type="ECO:0000259" key="11">
    <source>
        <dbReference type="PROSITE" id="PS00716"/>
    </source>
</evidence>
<evidence type="ECO:0000259" key="10">
    <source>
        <dbReference type="PROSITE" id="PS00715"/>
    </source>
</evidence>
<evidence type="ECO:0000256" key="2">
    <source>
        <dbReference type="ARBA" id="ARBA00011344"/>
    </source>
</evidence>
<dbReference type="InterPro" id="IPR007624">
    <property type="entry name" value="RNA_pol_sigma70_r3"/>
</dbReference>
<keyword evidence="6 7" id="KW-0804">Transcription</keyword>
<feature type="domain" description="RNA polymerase sigma-70" evidence="11">
    <location>
        <begin position="383"/>
        <end position="409"/>
    </location>
</feature>
<dbReference type="SUPFAM" id="SSF88659">
    <property type="entry name" value="Sigma3 and sigma4 domains of RNA polymerase sigma factors"/>
    <property type="match status" value="2"/>
</dbReference>
<dbReference type="Pfam" id="PF04542">
    <property type="entry name" value="Sigma70_r2"/>
    <property type="match status" value="1"/>
</dbReference>
<dbReference type="Gene3D" id="1.10.220.120">
    <property type="entry name" value="Sigma-70 factor, region 1.1"/>
    <property type="match status" value="1"/>
</dbReference>
<evidence type="ECO:0000313" key="12">
    <source>
        <dbReference type="EMBL" id="POZ92968.1"/>
    </source>
</evidence>
<organism evidence="12 13">
    <name type="scientific">Petrotoga halophila DSM 16923</name>
    <dbReference type="NCBI Taxonomy" id="1122953"/>
    <lineage>
        <taxon>Bacteria</taxon>
        <taxon>Thermotogati</taxon>
        <taxon>Thermotogota</taxon>
        <taxon>Thermotogae</taxon>
        <taxon>Petrotogales</taxon>
        <taxon>Petrotogaceae</taxon>
        <taxon>Petrotoga</taxon>
    </lineage>
</organism>
<evidence type="ECO:0000256" key="5">
    <source>
        <dbReference type="ARBA" id="ARBA00023125"/>
    </source>
</evidence>
<evidence type="ECO:0000256" key="6">
    <source>
        <dbReference type="ARBA" id="ARBA00023163"/>
    </source>
</evidence>
<dbReference type="InterPro" id="IPR013324">
    <property type="entry name" value="RNA_pol_sigma_r3/r4-like"/>
</dbReference>
<keyword evidence="4 7" id="KW-0731">Sigma factor</keyword>
<dbReference type="InterPro" id="IPR014284">
    <property type="entry name" value="RNA_pol_sigma-70_dom"/>
</dbReference>
<sequence>MKGGNYVSNKRISEKEEKKIMKKIENIDFEEAEKDGETLKVKVKKPKKKVKSVDTFISLLINKAKKKGNKLSYSDIDHAIPTDVADEIDSDYIEKIYDALESEGIEILEEEVEEEEKDALNEIECENEEVEELFSDTELKMYDNISLGDPIKIYLKEISKVELLSPSRERQLARRAQRGDQKARDELIKANLRLVISIAKRYTGRGLTFLDLIQEGNIGLIKAVDKFDWRKGFKFSTYATWWIRQAITRSIADQARTIRIPVHLVETINRMNKVIREYLQENGDYPSAKELAEILDKPEDKINEILMSAKDVLSLNSPISSGNGDDEESETGDFISTDETTPEEEAQKMIMKERLEEVLDTLNSKEALVLKMRYGFLDGKQKTLEEVGQFFNVTRERIRQIETKALRKLRHPNRVAQLKDIVES</sequence>
<evidence type="ECO:0000256" key="1">
    <source>
        <dbReference type="ARBA" id="ARBA00007788"/>
    </source>
</evidence>
<dbReference type="AlphaFoldDB" id="A0A2S5EIW7"/>
<dbReference type="CDD" id="cd06171">
    <property type="entry name" value="Sigma70_r4"/>
    <property type="match status" value="1"/>
</dbReference>
<dbReference type="PROSITE" id="PS00715">
    <property type="entry name" value="SIGMA70_1"/>
    <property type="match status" value="1"/>
</dbReference>
<dbReference type="GO" id="GO:0016987">
    <property type="term" value="F:sigma factor activity"/>
    <property type="evidence" value="ECO:0007669"/>
    <property type="project" value="UniProtKB-KW"/>
</dbReference>
<dbReference type="Gene3D" id="1.10.10.10">
    <property type="entry name" value="Winged helix-like DNA-binding domain superfamily/Winged helix DNA-binding domain"/>
    <property type="match status" value="2"/>
</dbReference>
<dbReference type="InterPro" id="IPR009042">
    <property type="entry name" value="RNA_pol_sigma70_r1_2"/>
</dbReference>
<dbReference type="PRINTS" id="PR00046">
    <property type="entry name" value="SIGMA70FCT"/>
</dbReference>